<dbReference type="AlphaFoldDB" id="A0A6J1YJP8"/>
<dbReference type="RefSeq" id="XP_026905292.1">
    <property type="nucleotide sequence ID" value="XM_027049491.2"/>
</dbReference>
<evidence type="ECO:0000313" key="2">
    <source>
        <dbReference type="Proteomes" id="UP001652583"/>
    </source>
</evidence>
<evidence type="ECO:0000256" key="1">
    <source>
        <dbReference type="SAM" id="SignalP"/>
    </source>
</evidence>
<gene>
    <name evidence="3" type="primary">EFNA2</name>
</gene>
<dbReference type="GeneID" id="113596378"/>
<feature type="chain" id="PRO_5027079888" evidence="1">
    <location>
        <begin position="20"/>
        <end position="235"/>
    </location>
</feature>
<keyword evidence="1" id="KW-0732">Signal</keyword>
<organism evidence="2 3">
    <name type="scientific">Acinonyx jubatus</name>
    <name type="common">Cheetah</name>
    <dbReference type="NCBI Taxonomy" id="32536"/>
    <lineage>
        <taxon>Eukaryota</taxon>
        <taxon>Metazoa</taxon>
        <taxon>Chordata</taxon>
        <taxon>Craniata</taxon>
        <taxon>Vertebrata</taxon>
        <taxon>Euteleostomi</taxon>
        <taxon>Mammalia</taxon>
        <taxon>Eutheria</taxon>
        <taxon>Laurasiatheria</taxon>
        <taxon>Carnivora</taxon>
        <taxon>Feliformia</taxon>
        <taxon>Felidae</taxon>
        <taxon>Felinae</taxon>
        <taxon>Acinonyx</taxon>
    </lineage>
</organism>
<dbReference type="KEGG" id="aju:113596378"/>
<keyword evidence="2" id="KW-1185">Reference proteome</keyword>
<evidence type="ECO:0000313" key="3">
    <source>
        <dbReference type="RefSeq" id="XP_026905292.1"/>
    </source>
</evidence>
<dbReference type="CTD" id="1943"/>
<protein>
    <submittedName>
        <fullName evidence="3">Ephrin-A2 isoform X1</fullName>
    </submittedName>
</protein>
<proteinExistence type="predicted"/>
<feature type="signal peptide" evidence="1">
    <location>
        <begin position="1"/>
        <end position="19"/>
    </location>
</feature>
<dbReference type="Proteomes" id="UP001652583">
    <property type="component" value="Chromosome A2"/>
</dbReference>
<name>A0A6J1YJP8_ACIJB</name>
<reference evidence="3" key="1">
    <citation type="submission" date="2025-08" db="UniProtKB">
        <authorList>
            <consortium name="RefSeq"/>
        </authorList>
    </citation>
    <scope>IDENTIFICATION</scope>
    <source>
        <tissue evidence="3">Blood</tissue>
    </source>
</reference>
<accession>A0A6J1YJP8</accession>
<sequence length="235" mass="25362">MTNVIFITCFFVFIFQREGLLGGGQRQWPPGGQGDRPERVRVPGRAHGVGGGVCPCRCHTRTPVAPTGLQASFPSLPWSPGRLPHDSLLWCDPGPSGSFRGPCGPRGREQERWNWRRGDLTPRPPCDLQQGASLSARGGRIACLPGVTGFCELPDGSNHFQSTYCATHEAQIGAATPPNAVDRPCLRLKVYVRPTNETLYEAPEPIFTSNNSCSGLGACQLVLSTVPVLWTLLGS</sequence>